<name>A0A7Y9QU24_9BURK</name>
<evidence type="ECO:0000313" key="3">
    <source>
        <dbReference type="Proteomes" id="UP000518288"/>
    </source>
</evidence>
<evidence type="ECO:0000259" key="1">
    <source>
        <dbReference type="SMART" id="SM00860"/>
    </source>
</evidence>
<dbReference type="PANTHER" id="PTHR47432:SF1">
    <property type="entry name" value="CELL WALL ASSEMBLY REGULATOR SMI1"/>
    <property type="match status" value="1"/>
</dbReference>
<comment type="caution">
    <text evidence="2">The sequence shown here is derived from an EMBL/GenBank/DDBJ whole genome shotgun (WGS) entry which is preliminary data.</text>
</comment>
<feature type="domain" description="Knr4/Smi1-like" evidence="1">
    <location>
        <begin position="14"/>
        <end position="150"/>
    </location>
</feature>
<dbReference type="Gene3D" id="3.40.1580.10">
    <property type="entry name" value="SMI1/KNR4-like"/>
    <property type="match status" value="1"/>
</dbReference>
<gene>
    <name evidence="2" type="ORF">BDD16_000403</name>
</gene>
<organism evidence="2 3">
    <name type="scientific">Sphaerotilus montanus</name>
    <dbReference type="NCBI Taxonomy" id="522889"/>
    <lineage>
        <taxon>Bacteria</taxon>
        <taxon>Pseudomonadati</taxon>
        <taxon>Pseudomonadota</taxon>
        <taxon>Betaproteobacteria</taxon>
        <taxon>Burkholderiales</taxon>
        <taxon>Sphaerotilaceae</taxon>
        <taxon>Sphaerotilus</taxon>
    </lineage>
</organism>
<accession>A0A7Y9QU24</accession>
<reference evidence="2 3" key="1">
    <citation type="submission" date="2020-07" db="EMBL/GenBank/DDBJ databases">
        <title>Genomic Encyclopedia of Archaeal and Bacterial Type Strains, Phase II (KMG-II): from individual species to whole genera.</title>
        <authorList>
            <person name="Goeker M."/>
        </authorList>
    </citation>
    <scope>NUCLEOTIDE SEQUENCE [LARGE SCALE GENOMIC DNA]</scope>
    <source>
        <strain evidence="2 3">DSM 21226</strain>
    </source>
</reference>
<dbReference type="SMART" id="SM00860">
    <property type="entry name" value="SMI1_KNR4"/>
    <property type="match status" value="1"/>
</dbReference>
<protein>
    <submittedName>
        <fullName evidence="2">Cell wall assembly regulator SMI1</fullName>
    </submittedName>
</protein>
<proteinExistence type="predicted"/>
<dbReference type="Proteomes" id="UP000518288">
    <property type="component" value="Unassembled WGS sequence"/>
</dbReference>
<dbReference type="RefSeq" id="WP_179632412.1">
    <property type="nucleotide sequence ID" value="NZ_JACCFH010000001.1"/>
</dbReference>
<dbReference type="EMBL" id="JACCFH010000001">
    <property type="protein sequence ID" value="NYG31417.1"/>
    <property type="molecule type" value="Genomic_DNA"/>
</dbReference>
<dbReference type="AlphaFoldDB" id="A0A7Y9QU24"/>
<keyword evidence="3" id="KW-1185">Reference proteome</keyword>
<dbReference type="Pfam" id="PF09346">
    <property type="entry name" value="SMI1_KNR4"/>
    <property type="match status" value="1"/>
</dbReference>
<dbReference type="PANTHER" id="PTHR47432">
    <property type="entry name" value="CELL WALL ASSEMBLY REGULATOR SMI1"/>
    <property type="match status" value="1"/>
</dbReference>
<dbReference type="InterPro" id="IPR037883">
    <property type="entry name" value="Knr4/Smi1-like_sf"/>
</dbReference>
<dbReference type="InterPro" id="IPR051873">
    <property type="entry name" value="KNR4/SMI1_regulator"/>
</dbReference>
<evidence type="ECO:0000313" key="2">
    <source>
        <dbReference type="EMBL" id="NYG31417.1"/>
    </source>
</evidence>
<sequence length="157" mass="17592">MEIRWPALDDLNPPATDAEITTLEQQLGVTLPADYVQVLRQHNGQRGLADGLFDGQEFLSTQNVFAQWRIWKGLHDAGEFKALHSSPAAGVRDDWWNPRWIPFTHDGGGNHLCLDLDPAEGGSVGQVIAMWHDAAERTVEGRSFGEWFGRWLTRTTA</sequence>
<dbReference type="SUPFAM" id="SSF160631">
    <property type="entry name" value="SMI1/KNR4-like"/>
    <property type="match status" value="1"/>
</dbReference>
<dbReference type="InterPro" id="IPR018958">
    <property type="entry name" value="Knr4/Smi1-like_dom"/>
</dbReference>